<name>X1MKQ5_9ZZZZ</name>
<proteinExistence type="predicted"/>
<organism evidence="1">
    <name type="scientific">marine sediment metagenome</name>
    <dbReference type="NCBI Taxonomy" id="412755"/>
    <lineage>
        <taxon>unclassified sequences</taxon>
        <taxon>metagenomes</taxon>
        <taxon>ecological metagenomes</taxon>
    </lineage>
</organism>
<feature type="non-terminal residue" evidence="1">
    <location>
        <position position="1"/>
    </location>
</feature>
<sequence length="41" mass="4228">LEGTTPSFSQIHIAVSTDSTPDNLTTDWTFMAGSGVTNIGG</sequence>
<comment type="caution">
    <text evidence="1">The sequence shown here is derived from an EMBL/GenBank/DDBJ whole genome shotgun (WGS) entry which is preliminary data.</text>
</comment>
<dbReference type="EMBL" id="BARV01014457">
    <property type="protein sequence ID" value="GAI31868.1"/>
    <property type="molecule type" value="Genomic_DNA"/>
</dbReference>
<feature type="non-terminal residue" evidence="1">
    <location>
        <position position="41"/>
    </location>
</feature>
<accession>X1MKQ5</accession>
<reference evidence="1" key="1">
    <citation type="journal article" date="2014" name="Front. Microbiol.">
        <title>High frequency of phylogenetically diverse reductive dehalogenase-homologous genes in deep subseafloor sedimentary metagenomes.</title>
        <authorList>
            <person name="Kawai M."/>
            <person name="Futagami T."/>
            <person name="Toyoda A."/>
            <person name="Takaki Y."/>
            <person name="Nishi S."/>
            <person name="Hori S."/>
            <person name="Arai W."/>
            <person name="Tsubouchi T."/>
            <person name="Morono Y."/>
            <person name="Uchiyama I."/>
            <person name="Ito T."/>
            <person name="Fujiyama A."/>
            <person name="Inagaki F."/>
            <person name="Takami H."/>
        </authorList>
    </citation>
    <scope>NUCLEOTIDE SEQUENCE</scope>
    <source>
        <strain evidence="1">Expedition CK06-06</strain>
    </source>
</reference>
<gene>
    <name evidence="1" type="ORF">S06H3_25219</name>
</gene>
<evidence type="ECO:0000313" key="1">
    <source>
        <dbReference type="EMBL" id="GAI31868.1"/>
    </source>
</evidence>
<dbReference type="AlphaFoldDB" id="X1MKQ5"/>
<protein>
    <submittedName>
        <fullName evidence="1">Uncharacterized protein</fullName>
    </submittedName>
</protein>